<reference evidence="5 6" key="1">
    <citation type="submission" date="2017-07" db="EMBL/GenBank/DDBJ databases">
        <title>Isolation and whole genome analysis of endospore-forming bacteria from heroin.</title>
        <authorList>
            <person name="Kalinowski J."/>
            <person name="Ahrens B."/>
            <person name="Al-Dilaimi A."/>
            <person name="Winkler A."/>
            <person name="Wibberg D."/>
            <person name="Schleenbecker U."/>
            <person name="Ruckert C."/>
            <person name="Wolfel R."/>
            <person name="Grass G."/>
        </authorList>
    </citation>
    <scope>NUCLEOTIDE SEQUENCE [LARGE SCALE GENOMIC DNA]</scope>
    <source>
        <strain evidence="5 6">7539</strain>
    </source>
</reference>
<evidence type="ECO:0000259" key="4">
    <source>
        <dbReference type="PROSITE" id="PS50893"/>
    </source>
</evidence>
<evidence type="ECO:0000256" key="3">
    <source>
        <dbReference type="ARBA" id="ARBA00022840"/>
    </source>
</evidence>
<dbReference type="Pfam" id="PF00005">
    <property type="entry name" value="ABC_tran"/>
    <property type="match status" value="1"/>
</dbReference>
<dbReference type="PROSITE" id="PS50893">
    <property type="entry name" value="ABC_TRANSPORTER_2"/>
    <property type="match status" value="1"/>
</dbReference>
<dbReference type="SUPFAM" id="SSF52540">
    <property type="entry name" value="P-loop containing nucleoside triphosphate hydrolases"/>
    <property type="match status" value="1"/>
</dbReference>
<keyword evidence="3 5" id="KW-0067">ATP-binding</keyword>
<proteinExistence type="predicted"/>
<dbReference type="InterPro" id="IPR003439">
    <property type="entry name" value="ABC_transporter-like_ATP-bd"/>
</dbReference>
<evidence type="ECO:0000313" key="5">
    <source>
        <dbReference type="EMBL" id="PAE89066.1"/>
    </source>
</evidence>
<comment type="caution">
    <text evidence="5">The sequence shown here is derived from an EMBL/GenBank/DDBJ whole genome shotgun (WGS) entry which is preliminary data.</text>
</comment>
<dbReference type="PANTHER" id="PTHR42939:SF3">
    <property type="entry name" value="ABC TRANSPORTER ATP-BINDING COMPONENT"/>
    <property type="match status" value="1"/>
</dbReference>
<keyword evidence="2" id="KW-0547">Nucleotide-binding</keyword>
<dbReference type="RefSeq" id="WP_011248366.1">
    <property type="nucleotide sequence ID" value="NZ_BOQQ01000001.1"/>
</dbReference>
<dbReference type="GO" id="GO:0016887">
    <property type="term" value="F:ATP hydrolysis activity"/>
    <property type="evidence" value="ECO:0007669"/>
    <property type="project" value="InterPro"/>
</dbReference>
<dbReference type="InterPro" id="IPR027417">
    <property type="entry name" value="P-loop_NTPase"/>
</dbReference>
<evidence type="ECO:0000256" key="1">
    <source>
        <dbReference type="ARBA" id="ARBA00022448"/>
    </source>
</evidence>
<dbReference type="CDD" id="cd03230">
    <property type="entry name" value="ABC_DR_subfamily_A"/>
    <property type="match status" value="1"/>
</dbReference>
<organism evidence="5 6">
    <name type="scientific">Shouchella clausii</name>
    <name type="common">Alkalihalobacillus clausii</name>
    <dbReference type="NCBI Taxonomy" id="79880"/>
    <lineage>
        <taxon>Bacteria</taxon>
        <taxon>Bacillati</taxon>
        <taxon>Bacillota</taxon>
        <taxon>Bacilli</taxon>
        <taxon>Bacillales</taxon>
        <taxon>Bacillaceae</taxon>
        <taxon>Shouchella</taxon>
    </lineage>
</organism>
<gene>
    <name evidence="5" type="ORF">CHH72_09480</name>
</gene>
<evidence type="ECO:0000256" key="2">
    <source>
        <dbReference type="ARBA" id="ARBA00022741"/>
    </source>
</evidence>
<dbReference type="Proteomes" id="UP000216207">
    <property type="component" value="Unassembled WGS sequence"/>
</dbReference>
<dbReference type="InterPro" id="IPR003593">
    <property type="entry name" value="AAA+_ATPase"/>
</dbReference>
<dbReference type="Gene3D" id="3.40.50.300">
    <property type="entry name" value="P-loop containing nucleotide triphosphate hydrolases"/>
    <property type="match status" value="1"/>
</dbReference>
<keyword evidence="1" id="KW-0813">Transport</keyword>
<accession>A0A268NZY1</accession>
<dbReference type="OMA" id="YCDSIDD"/>
<dbReference type="InterPro" id="IPR051782">
    <property type="entry name" value="ABC_Transporter_VariousFunc"/>
</dbReference>
<dbReference type="GO" id="GO:0005524">
    <property type="term" value="F:ATP binding"/>
    <property type="evidence" value="ECO:0007669"/>
    <property type="project" value="UniProtKB-KW"/>
</dbReference>
<sequence length="285" mass="31826">MSFILEVDNLRKQYSDSAFALKGVSFSIPYGSIVGFIGENGAGKSTTMGSILGTLQKDSGTIHIFGEEMAPDKLHLKENIGVVFDDIKLPGDLNIVKLGNVFQRIYKQWNQKTFDRYVDFFSLPRNKKIRGFSRGMSMKLSAAVALSHDAKLLILDEATAGLDPTGRDELLDVLKGFVQDGKRGILLSSHITSDIEKIADSLVFIKNGKILLNVKKAELREKYAILQCRQNEFDLIQQKLILTYKKNEDTVDVLVSDREQVPSSIAKKDFTIDDMTLLLMRGETA</sequence>
<dbReference type="PANTHER" id="PTHR42939">
    <property type="entry name" value="ABC TRANSPORTER ATP-BINDING PROTEIN ALBC-RELATED"/>
    <property type="match status" value="1"/>
</dbReference>
<evidence type="ECO:0000313" key="6">
    <source>
        <dbReference type="Proteomes" id="UP000216207"/>
    </source>
</evidence>
<name>A0A268NZY1_SHOCL</name>
<dbReference type="EMBL" id="NPCC01000011">
    <property type="protein sequence ID" value="PAE89066.1"/>
    <property type="molecule type" value="Genomic_DNA"/>
</dbReference>
<protein>
    <submittedName>
        <fullName evidence="5">ABC transporter ATP-binding protein</fullName>
    </submittedName>
</protein>
<feature type="domain" description="ABC transporter" evidence="4">
    <location>
        <begin position="5"/>
        <end position="232"/>
    </location>
</feature>
<dbReference type="AlphaFoldDB" id="A0A268NZY1"/>
<dbReference type="SMART" id="SM00382">
    <property type="entry name" value="AAA"/>
    <property type="match status" value="1"/>
</dbReference>